<feature type="region of interest" description="Disordered" evidence="1">
    <location>
        <begin position="1"/>
        <end position="35"/>
    </location>
</feature>
<reference evidence="3 4" key="3">
    <citation type="journal article" date="2020" name="BMC Genomics">
        <title>Intraspecific diversification of the crop wild relative Brassica cretica Lam. using demographic model selection.</title>
        <authorList>
            <person name="Kioukis A."/>
            <person name="Michalopoulou V.A."/>
            <person name="Briers L."/>
            <person name="Pirintsos S."/>
            <person name="Studholme D.J."/>
            <person name="Pavlidis P."/>
            <person name="Sarris P.F."/>
        </authorList>
    </citation>
    <scope>NUCLEOTIDE SEQUENCE [LARGE SCALE GENOMIC DNA]</scope>
    <source>
        <strain evidence="4">cv. PFS-1207/04</strain>
        <strain evidence="3">PFS-1207/04</strain>
    </source>
</reference>
<dbReference type="AlphaFoldDB" id="A0A8S9GRG9"/>
<evidence type="ECO:0000313" key="4">
    <source>
        <dbReference type="Proteomes" id="UP000266723"/>
    </source>
</evidence>
<sequence>MLRRTHLSGTNSINGGGSLPPRDTDEGGHQQDKPLAISTKSKLNEAQGVTDSLKQTIQPVKENLHLSAGDAEKRVVLKALEKLYETMDKQLAETYWSETPGAGAATTATRLVFRSRISKLTQLRAQSATSRRPKARFRW</sequence>
<reference evidence="3" key="2">
    <citation type="submission" date="2019-12" db="EMBL/GenBank/DDBJ databases">
        <authorList>
            <person name="Studholme D.J."/>
            <person name="Sarris P."/>
        </authorList>
    </citation>
    <scope>NUCLEOTIDE SEQUENCE</scope>
    <source>
        <strain evidence="3">PFS-1207/04</strain>
        <tissue evidence="3">Leaf</tissue>
    </source>
</reference>
<comment type="caution">
    <text evidence="2">The sequence shown here is derived from an EMBL/GenBank/DDBJ whole genome shotgun (WGS) entry which is preliminary data.</text>
</comment>
<reference evidence="2" key="1">
    <citation type="submission" date="2019-12" db="EMBL/GenBank/DDBJ databases">
        <title>Genome sequencing and annotation of Brassica cretica.</title>
        <authorList>
            <person name="Studholme D.J."/>
            <person name="Sarris P.F."/>
        </authorList>
    </citation>
    <scope>NUCLEOTIDE SEQUENCE</scope>
    <source>
        <strain evidence="2">PFS-102/07</strain>
        <tissue evidence="2">Leaf</tissue>
    </source>
</reference>
<keyword evidence="4" id="KW-1185">Reference proteome</keyword>
<protein>
    <submittedName>
        <fullName evidence="2">Uncharacterized protein</fullName>
    </submittedName>
</protein>
<evidence type="ECO:0000313" key="3">
    <source>
        <dbReference type="EMBL" id="KAF3609471.1"/>
    </source>
</evidence>
<dbReference type="Proteomes" id="UP000266723">
    <property type="component" value="Unassembled WGS sequence"/>
</dbReference>
<proteinExistence type="predicted"/>
<organism evidence="2">
    <name type="scientific">Brassica cretica</name>
    <name type="common">Mustard</name>
    <dbReference type="NCBI Taxonomy" id="69181"/>
    <lineage>
        <taxon>Eukaryota</taxon>
        <taxon>Viridiplantae</taxon>
        <taxon>Streptophyta</taxon>
        <taxon>Embryophyta</taxon>
        <taxon>Tracheophyta</taxon>
        <taxon>Spermatophyta</taxon>
        <taxon>Magnoliopsida</taxon>
        <taxon>eudicotyledons</taxon>
        <taxon>Gunneridae</taxon>
        <taxon>Pentapetalae</taxon>
        <taxon>rosids</taxon>
        <taxon>malvids</taxon>
        <taxon>Brassicales</taxon>
        <taxon>Brassicaceae</taxon>
        <taxon>Brassiceae</taxon>
        <taxon>Brassica</taxon>
    </lineage>
</organism>
<evidence type="ECO:0000313" key="2">
    <source>
        <dbReference type="EMBL" id="KAF2547056.1"/>
    </source>
</evidence>
<dbReference type="EMBL" id="QGKV02000297">
    <property type="protein sequence ID" value="KAF3609471.1"/>
    <property type="molecule type" value="Genomic_DNA"/>
</dbReference>
<accession>A0A8S9GRG9</accession>
<feature type="compositionally biased region" description="Basic and acidic residues" evidence="1">
    <location>
        <begin position="22"/>
        <end position="32"/>
    </location>
</feature>
<dbReference type="EMBL" id="QGKY02001925">
    <property type="protein sequence ID" value="KAF2547056.1"/>
    <property type="molecule type" value="Genomic_DNA"/>
</dbReference>
<name>A0A8S9GRG9_BRACR</name>
<evidence type="ECO:0000256" key="1">
    <source>
        <dbReference type="SAM" id="MobiDB-lite"/>
    </source>
</evidence>
<gene>
    <name evidence="3" type="ORF">DY000_02049742</name>
    <name evidence="2" type="ORF">F2Q70_00022865</name>
</gene>